<comment type="caution">
    <text evidence="1">The sequence shown here is derived from an EMBL/GenBank/DDBJ whole genome shotgun (WGS) entry which is preliminary data.</text>
</comment>
<proteinExistence type="predicted"/>
<reference evidence="1" key="1">
    <citation type="submission" date="2022-08" db="EMBL/GenBank/DDBJ databases">
        <authorList>
            <person name="Gutierrez-Valencia J."/>
        </authorList>
    </citation>
    <scope>NUCLEOTIDE SEQUENCE</scope>
</reference>
<dbReference type="Proteomes" id="UP001154282">
    <property type="component" value="Unassembled WGS sequence"/>
</dbReference>
<gene>
    <name evidence="1" type="ORF">LITE_LOCUS4253</name>
</gene>
<keyword evidence="2" id="KW-1185">Reference proteome</keyword>
<name>A0AAV0HFF8_9ROSI</name>
<protein>
    <submittedName>
        <fullName evidence="1">Uncharacterized protein</fullName>
    </submittedName>
</protein>
<dbReference type="AlphaFoldDB" id="A0AAV0HFF8"/>
<dbReference type="EMBL" id="CAMGYJ010000002">
    <property type="protein sequence ID" value="CAI0384015.1"/>
    <property type="molecule type" value="Genomic_DNA"/>
</dbReference>
<sequence>MAAATRHRWKGPFQSWQLPCFLLPFPFSARLGTPSLYYLCNPLQQAKILGHLSHLSHHLPHSIFGRPSEERTPHPEIGFASRTCRFLPPLVIPNLHVHYGLRCFEVEIATMNDCNVSVDLLTNLNYISFLMKMESRQQEAMVSLPGYIQILGWGDRYQQLGLQMKKREGYRKREVPDEKRNVQVCSWLLKMRMAHRMDAHFEEVQVCPVPAFLMQLCFLSHKLEFQAKNEQKYLALKNRLCEMRLESELLLKLKRTVTFNEELKAKHVIVFAVMMPVSQD</sequence>
<accession>A0AAV0HFF8</accession>
<evidence type="ECO:0000313" key="2">
    <source>
        <dbReference type="Proteomes" id="UP001154282"/>
    </source>
</evidence>
<evidence type="ECO:0000313" key="1">
    <source>
        <dbReference type="EMBL" id="CAI0384015.1"/>
    </source>
</evidence>
<organism evidence="1 2">
    <name type="scientific">Linum tenue</name>
    <dbReference type="NCBI Taxonomy" id="586396"/>
    <lineage>
        <taxon>Eukaryota</taxon>
        <taxon>Viridiplantae</taxon>
        <taxon>Streptophyta</taxon>
        <taxon>Embryophyta</taxon>
        <taxon>Tracheophyta</taxon>
        <taxon>Spermatophyta</taxon>
        <taxon>Magnoliopsida</taxon>
        <taxon>eudicotyledons</taxon>
        <taxon>Gunneridae</taxon>
        <taxon>Pentapetalae</taxon>
        <taxon>rosids</taxon>
        <taxon>fabids</taxon>
        <taxon>Malpighiales</taxon>
        <taxon>Linaceae</taxon>
        <taxon>Linum</taxon>
    </lineage>
</organism>